<reference evidence="2 3" key="1">
    <citation type="submission" date="2024-05" db="EMBL/GenBank/DDBJ databases">
        <title>Sphingomonas sp. HF-S3 16S ribosomal RNA gene Genome sequencing and assembly.</title>
        <authorList>
            <person name="Lee H."/>
        </authorList>
    </citation>
    <scope>NUCLEOTIDE SEQUENCE [LARGE SCALE GENOMIC DNA]</scope>
    <source>
        <strain evidence="2 3">HF-S3</strain>
    </source>
</reference>
<gene>
    <name evidence="2" type="ORF">TPR58_01250</name>
</gene>
<dbReference type="EMBL" id="JBDIZK010000001">
    <property type="protein sequence ID" value="MEN3745775.1"/>
    <property type="molecule type" value="Genomic_DNA"/>
</dbReference>
<proteinExistence type="predicted"/>
<keyword evidence="3" id="KW-1185">Reference proteome</keyword>
<dbReference type="Proteomes" id="UP001427805">
    <property type="component" value="Unassembled WGS sequence"/>
</dbReference>
<organism evidence="2 3">
    <name type="scientific">Sphingomonas rustica</name>
    <dbReference type="NCBI Taxonomy" id="3103142"/>
    <lineage>
        <taxon>Bacteria</taxon>
        <taxon>Pseudomonadati</taxon>
        <taxon>Pseudomonadota</taxon>
        <taxon>Alphaproteobacteria</taxon>
        <taxon>Sphingomonadales</taxon>
        <taxon>Sphingomonadaceae</taxon>
        <taxon>Sphingomonas</taxon>
    </lineage>
</organism>
<comment type="caution">
    <text evidence="2">The sequence shown here is derived from an EMBL/GenBank/DDBJ whole genome shotgun (WGS) entry which is preliminary data.</text>
</comment>
<keyword evidence="1" id="KW-1133">Transmembrane helix</keyword>
<name>A0ABV0B2F2_9SPHN</name>
<protein>
    <submittedName>
        <fullName evidence="2">Uncharacterized protein</fullName>
    </submittedName>
</protein>
<evidence type="ECO:0000313" key="3">
    <source>
        <dbReference type="Proteomes" id="UP001427805"/>
    </source>
</evidence>
<evidence type="ECO:0000313" key="2">
    <source>
        <dbReference type="EMBL" id="MEN3745775.1"/>
    </source>
</evidence>
<accession>A0ABV0B2F2</accession>
<feature type="transmembrane region" description="Helical" evidence="1">
    <location>
        <begin position="12"/>
        <end position="33"/>
    </location>
</feature>
<feature type="transmembrane region" description="Helical" evidence="1">
    <location>
        <begin position="84"/>
        <end position="103"/>
    </location>
</feature>
<sequence>MERRRTAGTRYRLILGIETIALSIAAFVSSYTFGDVLGILFHYDATTWIIVAMVAWSAAAWATRRIRVGQTTGLYLETYPIVGWVLLRVALLFSCGILLAGWLTALATGSTITLLFIRAAALLMVVSFVVSVTGGAAINSWLAAKGGRRDIAL</sequence>
<evidence type="ECO:0000256" key="1">
    <source>
        <dbReference type="SAM" id="Phobius"/>
    </source>
</evidence>
<keyword evidence="1" id="KW-0812">Transmembrane</keyword>
<feature type="transmembrane region" description="Helical" evidence="1">
    <location>
        <begin position="115"/>
        <end position="142"/>
    </location>
</feature>
<keyword evidence="1" id="KW-0472">Membrane</keyword>
<feature type="transmembrane region" description="Helical" evidence="1">
    <location>
        <begin position="45"/>
        <end position="63"/>
    </location>
</feature>